<proteinExistence type="predicted"/>
<evidence type="ECO:0000256" key="1">
    <source>
        <dbReference type="SAM" id="MobiDB-lite"/>
    </source>
</evidence>
<accession>A0AAV9ZUA5</accession>
<evidence type="ECO:0000313" key="3">
    <source>
        <dbReference type="Proteomes" id="UP001362999"/>
    </source>
</evidence>
<comment type="caution">
    <text evidence="2">The sequence shown here is derived from an EMBL/GenBank/DDBJ whole genome shotgun (WGS) entry which is preliminary data.</text>
</comment>
<evidence type="ECO:0000313" key="2">
    <source>
        <dbReference type="EMBL" id="KAK6992117.1"/>
    </source>
</evidence>
<name>A0AAV9ZUA5_9AGAR</name>
<gene>
    <name evidence="2" type="ORF">R3P38DRAFT_3226690</name>
</gene>
<dbReference type="AlphaFoldDB" id="A0AAV9ZUA5"/>
<dbReference type="EMBL" id="JAWWNJ010000113">
    <property type="protein sequence ID" value="KAK6992117.1"/>
    <property type="molecule type" value="Genomic_DNA"/>
</dbReference>
<protein>
    <submittedName>
        <fullName evidence="2">Uncharacterized protein</fullName>
    </submittedName>
</protein>
<reference evidence="2 3" key="1">
    <citation type="journal article" date="2024" name="J Genomics">
        <title>Draft genome sequencing and assembly of Favolaschia claudopus CIRM-BRFM 2984 isolated from oak limbs.</title>
        <authorList>
            <person name="Navarro D."/>
            <person name="Drula E."/>
            <person name="Chaduli D."/>
            <person name="Cazenave R."/>
            <person name="Ahrendt S."/>
            <person name="Wang J."/>
            <person name="Lipzen A."/>
            <person name="Daum C."/>
            <person name="Barry K."/>
            <person name="Grigoriev I.V."/>
            <person name="Favel A."/>
            <person name="Rosso M.N."/>
            <person name="Martin F."/>
        </authorList>
    </citation>
    <scope>NUCLEOTIDE SEQUENCE [LARGE SCALE GENOMIC DNA]</scope>
    <source>
        <strain evidence="2 3">CIRM-BRFM 2984</strain>
    </source>
</reference>
<organism evidence="2 3">
    <name type="scientific">Favolaschia claudopus</name>
    <dbReference type="NCBI Taxonomy" id="2862362"/>
    <lineage>
        <taxon>Eukaryota</taxon>
        <taxon>Fungi</taxon>
        <taxon>Dikarya</taxon>
        <taxon>Basidiomycota</taxon>
        <taxon>Agaricomycotina</taxon>
        <taxon>Agaricomycetes</taxon>
        <taxon>Agaricomycetidae</taxon>
        <taxon>Agaricales</taxon>
        <taxon>Marasmiineae</taxon>
        <taxon>Mycenaceae</taxon>
        <taxon>Favolaschia</taxon>
    </lineage>
</organism>
<dbReference type="Proteomes" id="UP001362999">
    <property type="component" value="Unassembled WGS sequence"/>
</dbReference>
<sequence>MSSAAPPSTQPPLVAPPPAPEILIPIFTAKPRVHELGPDKITALAAVSTVLGTSKTHFRNETPATVLSKCDIVLGTNKLTQFMLASEFICTVDPRSTQAFNNGPGGNFAILGWKSGDNLISGITVESRPGSNNPIDDLWTKTTRSSTNLMLSWSVPLFKQQWYYPRTSEYAISGRPVAWSTAVDSHAAIDGCFEAYAQTQDNLTKKKANNGPTSTMYLSGHRPVFTLFHDTETKETLPISFHKLQLLGPGLVFNLTLPPVAFTWVSKHEKNTAGEPKLELSWEYCFVNVTVLGQRKALDSPSKLTVKRKALLVNLDDTESDKDDEDEPAPKNPNKDNSGGPSSGGAAGASAGVTV</sequence>
<feature type="compositionally biased region" description="Acidic residues" evidence="1">
    <location>
        <begin position="316"/>
        <end position="327"/>
    </location>
</feature>
<feature type="region of interest" description="Disordered" evidence="1">
    <location>
        <begin position="315"/>
        <end position="355"/>
    </location>
</feature>
<keyword evidence="3" id="KW-1185">Reference proteome</keyword>